<protein>
    <submittedName>
        <fullName evidence="3">Uncharacterized protein</fullName>
    </submittedName>
</protein>
<evidence type="ECO:0000313" key="3">
    <source>
        <dbReference type="EMBL" id="RLM66014.1"/>
    </source>
</evidence>
<sequence length="101" mass="11551">MDNDQAFVVLLYNVLHIAVLCLPWNGGRITDPQQSSGHYIVFNVLHYSKPHGWLHSAWSNANNYDDEGIILRSRTKGPRQSRRKVPKGMSTSDGHKYEFVI</sequence>
<feature type="compositionally biased region" description="Basic residues" evidence="1">
    <location>
        <begin position="73"/>
        <end position="86"/>
    </location>
</feature>
<keyword evidence="2" id="KW-1133">Transmembrane helix</keyword>
<feature type="region of interest" description="Disordered" evidence="1">
    <location>
        <begin position="73"/>
        <end position="101"/>
    </location>
</feature>
<keyword evidence="4" id="KW-1185">Reference proteome</keyword>
<dbReference type="Proteomes" id="UP000275267">
    <property type="component" value="Unassembled WGS sequence"/>
</dbReference>
<evidence type="ECO:0000256" key="1">
    <source>
        <dbReference type="SAM" id="MobiDB-lite"/>
    </source>
</evidence>
<reference evidence="4" key="1">
    <citation type="journal article" date="2019" name="Nat. Commun.">
        <title>The genome of broomcorn millet.</title>
        <authorList>
            <person name="Zou C."/>
            <person name="Miki D."/>
            <person name="Li D."/>
            <person name="Tang Q."/>
            <person name="Xiao L."/>
            <person name="Rajput S."/>
            <person name="Deng P."/>
            <person name="Jia W."/>
            <person name="Huang R."/>
            <person name="Zhang M."/>
            <person name="Sun Y."/>
            <person name="Hu J."/>
            <person name="Fu X."/>
            <person name="Schnable P.S."/>
            <person name="Li F."/>
            <person name="Zhang H."/>
            <person name="Feng B."/>
            <person name="Zhu X."/>
            <person name="Liu R."/>
            <person name="Schnable J.C."/>
            <person name="Zhu J.-K."/>
            <person name="Zhang H."/>
        </authorList>
    </citation>
    <scope>NUCLEOTIDE SEQUENCE [LARGE SCALE GENOMIC DNA]</scope>
</reference>
<name>A0A3L6PXC6_PANMI</name>
<organism evidence="3 4">
    <name type="scientific">Panicum miliaceum</name>
    <name type="common">Proso millet</name>
    <name type="synonym">Broomcorn millet</name>
    <dbReference type="NCBI Taxonomy" id="4540"/>
    <lineage>
        <taxon>Eukaryota</taxon>
        <taxon>Viridiplantae</taxon>
        <taxon>Streptophyta</taxon>
        <taxon>Embryophyta</taxon>
        <taxon>Tracheophyta</taxon>
        <taxon>Spermatophyta</taxon>
        <taxon>Magnoliopsida</taxon>
        <taxon>Liliopsida</taxon>
        <taxon>Poales</taxon>
        <taxon>Poaceae</taxon>
        <taxon>PACMAD clade</taxon>
        <taxon>Panicoideae</taxon>
        <taxon>Panicodae</taxon>
        <taxon>Paniceae</taxon>
        <taxon>Panicinae</taxon>
        <taxon>Panicum</taxon>
        <taxon>Panicum sect. Panicum</taxon>
    </lineage>
</organism>
<comment type="caution">
    <text evidence="3">The sequence shown here is derived from an EMBL/GenBank/DDBJ whole genome shotgun (WGS) entry which is preliminary data.</text>
</comment>
<evidence type="ECO:0000313" key="4">
    <source>
        <dbReference type="Proteomes" id="UP000275267"/>
    </source>
</evidence>
<feature type="transmembrane region" description="Helical" evidence="2">
    <location>
        <begin position="6"/>
        <end position="24"/>
    </location>
</feature>
<keyword evidence="2" id="KW-0812">Transmembrane</keyword>
<accession>A0A3L6PXC6</accession>
<dbReference type="AlphaFoldDB" id="A0A3L6PXC6"/>
<gene>
    <name evidence="3" type="ORF">C2845_PM16G04030</name>
</gene>
<proteinExistence type="predicted"/>
<evidence type="ECO:0000256" key="2">
    <source>
        <dbReference type="SAM" id="Phobius"/>
    </source>
</evidence>
<keyword evidence="2" id="KW-0472">Membrane</keyword>
<dbReference type="EMBL" id="PQIB02000015">
    <property type="protein sequence ID" value="RLM66014.1"/>
    <property type="molecule type" value="Genomic_DNA"/>
</dbReference>